<feature type="region of interest" description="Disordered" evidence="1">
    <location>
        <begin position="17"/>
        <end position="40"/>
    </location>
</feature>
<name>A0A424WG31_ALCXX</name>
<protein>
    <submittedName>
        <fullName evidence="2">PhoH family protein</fullName>
    </submittedName>
</protein>
<feature type="compositionally biased region" description="Pro residues" evidence="1">
    <location>
        <begin position="74"/>
        <end position="85"/>
    </location>
</feature>
<feature type="region of interest" description="Disordered" evidence="1">
    <location>
        <begin position="62"/>
        <end position="85"/>
    </location>
</feature>
<evidence type="ECO:0000313" key="2">
    <source>
        <dbReference type="EMBL" id="RPJ92177.1"/>
    </source>
</evidence>
<accession>A0A424WG31</accession>
<gene>
    <name evidence="2" type="ORF">DY367_08065</name>
</gene>
<dbReference type="EMBL" id="QVXO01000009">
    <property type="protein sequence ID" value="RPJ92177.1"/>
    <property type="molecule type" value="Genomic_DNA"/>
</dbReference>
<evidence type="ECO:0000313" key="3">
    <source>
        <dbReference type="Proteomes" id="UP000285324"/>
    </source>
</evidence>
<reference evidence="2 3" key="1">
    <citation type="submission" date="2018-08" db="EMBL/GenBank/DDBJ databases">
        <title>Achromobacter xylosoxidans Genome sequencing and assembly.</title>
        <authorList>
            <person name="Wang R."/>
            <person name="Rensing C."/>
            <person name="Li Y."/>
        </authorList>
    </citation>
    <scope>NUCLEOTIDE SEQUENCE [LARGE SCALE GENOMIC DNA]</scope>
    <source>
        <strain evidence="2 3">GD003A</strain>
    </source>
</reference>
<organism evidence="2 3">
    <name type="scientific">Alcaligenes xylosoxydans xylosoxydans</name>
    <name type="common">Achromobacter xylosoxidans</name>
    <dbReference type="NCBI Taxonomy" id="85698"/>
    <lineage>
        <taxon>Bacteria</taxon>
        <taxon>Pseudomonadati</taxon>
        <taxon>Pseudomonadota</taxon>
        <taxon>Betaproteobacteria</taxon>
        <taxon>Burkholderiales</taxon>
        <taxon>Alcaligenaceae</taxon>
        <taxon>Achromobacter</taxon>
    </lineage>
</organism>
<feature type="non-terminal residue" evidence="2">
    <location>
        <position position="85"/>
    </location>
</feature>
<sequence>MPLPKLPTRPAAILTFPSGESARAQARSTKTAAARSSTQAVLAGDDDNELLVQPELEGLAAPARKAQIPAPARQVPPPAPAAPAP</sequence>
<proteinExistence type="predicted"/>
<evidence type="ECO:0000256" key="1">
    <source>
        <dbReference type="SAM" id="MobiDB-lite"/>
    </source>
</evidence>
<dbReference type="AlphaFoldDB" id="A0A424WG31"/>
<dbReference type="Proteomes" id="UP000285324">
    <property type="component" value="Unassembled WGS sequence"/>
</dbReference>
<comment type="caution">
    <text evidence="2">The sequence shown here is derived from an EMBL/GenBank/DDBJ whole genome shotgun (WGS) entry which is preliminary data.</text>
</comment>
<feature type="compositionally biased region" description="Low complexity" evidence="1">
    <location>
        <begin position="21"/>
        <end position="40"/>
    </location>
</feature>